<evidence type="ECO:0000313" key="1">
    <source>
        <dbReference type="EMBL" id="RRT34839.1"/>
    </source>
</evidence>
<gene>
    <name evidence="1" type="ORF">B296_00058831</name>
</gene>
<organism evidence="1 2">
    <name type="scientific">Ensete ventricosum</name>
    <name type="common">Abyssinian banana</name>
    <name type="synonym">Musa ensete</name>
    <dbReference type="NCBI Taxonomy" id="4639"/>
    <lineage>
        <taxon>Eukaryota</taxon>
        <taxon>Viridiplantae</taxon>
        <taxon>Streptophyta</taxon>
        <taxon>Embryophyta</taxon>
        <taxon>Tracheophyta</taxon>
        <taxon>Spermatophyta</taxon>
        <taxon>Magnoliopsida</taxon>
        <taxon>Liliopsida</taxon>
        <taxon>Zingiberales</taxon>
        <taxon>Musaceae</taxon>
        <taxon>Ensete</taxon>
    </lineage>
</organism>
<accession>A0A426X5T4</accession>
<dbReference type="AlphaFoldDB" id="A0A426X5T4"/>
<dbReference type="Proteomes" id="UP000287651">
    <property type="component" value="Unassembled WGS sequence"/>
</dbReference>
<sequence length="59" mass="6018">PPLPSLHCRYYHRCPYAGGGHCPSTGSSWAGVALVALPRVADPCSLVAGEHCPCGLATG</sequence>
<evidence type="ECO:0000313" key="2">
    <source>
        <dbReference type="Proteomes" id="UP000287651"/>
    </source>
</evidence>
<feature type="non-terminal residue" evidence="1">
    <location>
        <position position="1"/>
    </location>
</feature>
<proteinExistence type="predicted"/>
<name>A0A426X5T4_ENSVE</name>
<dbReference type="EMBL" id="AMZH03025959">
    <property type="protein sequence ID" value="RRT34839.1"/>
    <property type="molecule type" value="Genomic_DNA"/>
</dbReference>
<protein>
    <submittedName>
        <fullName evidence="1">Uncharacterized protein</fullName>
    </submittedName>
</protein>
<comment type="caution">
    <text evidence="1">The sequence shown here is derived from an EMBL/GenBank/DDBJ whole genome shotgun (WGS) entry which is preliminary data.</text>
</comment>
<reference evidence="1 2" key="1">
    <citation type="journal article" date="2014" name="Agronomy (Basel)">
        <title>A Draft Genome Sequence for Ensete ventricosum, the Drought-Tolerant Tree Against Hunger.</title>
        <authorList>
            <person name="Harrison J."/>
            <person name="Moore K.A."/>
            <person name="Paszkiewicz K."/>
            <person name="Jones T."/>
            <person name="Grant M."/>
            <person name="Ambacheew D."/>
            <person name="Muzemil S."/>
            <person name="Studholme D.J."/>
        </authorList>
    </citation>
    <scope>NUCLEOTIDE SEQUENCE [LARGE SCALE GENOMIC DNA]</scope>
</reference>